<accession>D1C546</accession>
<keyword evidence="8 11" id="KW-0067">ATP-binding</keyword>
<dbReference type="InterPro" id="IPR001270">
    <property type="entry name" value="ClpA/B"/>
</dbReference>
<dbReference type="STRING" id="479434.Sthe_1931"/>
<comment type="catalytic activity">
    <reaction evidence="10 11">
        <text>DNA(n) + a 2'-deoxyribonucleoside 5'-triphosphate = DNA(n+1) + diphosphate</text>
        <dbReference type="Rhea" id="RHEA:22508"/>
        <dbReference type="Rhea" id="RHEA-COMP:17339"/>
        <dbReference type="Rhea" id="RHEA-COMP:17340"/>
        <dbReference type="ChEBI" id="CHEBI:33019"/>
        <dbReference type="ChEBI" id="CHEBI:61560"/>
        <dbReference type="ChEBI" id="CHEBI:173112"/>
        <dbReference type="EC" id="2.7.7.7"/>
    </reaction>
</comment>
<keyword evidence="3 11" id="KW-0548">Nucleotidyltransferase</keyword>
<evidence type="ECO:0000256" key="10">
    <source>
        <dbReference type="ARBA" id="ARBA00049244"/>
    </source>
</evidence>
<dbReference type="NCBIfam" id="NF004046">
    <property type="entry name" value="PRK05563.1"/>
    <property type="match status" value="1"/>
</dbReference>
<dbReference type="CDD" id="cd18137">
    <property type="entry name" value="HLD_clamp_pol_III_gamma_tau"/>
    <property type="match status" value="1"/>
</dbReference>
<dbReference type="SUPFAM" id="SSF48019">
    <property type="entry name" value="post-AAA+ oligomerization domain-like"/>
    <property type="match status" value="1"/>
</dbReference>
<dbReference type="OrthoDB" id="9810148at2"/>
<evidence type="ECO:0000256" key="12">
    <source>
        <dbReference type="SAM" id="MobiDB-lite"/>
    </source>
</evidence>
<dbReference type="SUPFAM" id="SSF52540">
    <property type="entry name" value="P-loop containing nucleoside triphosphate hydrolases"/>
    <property type="match status" value="1"/>
</dbReference>
<evidence type="ECO:0000256" key="9">
    <source>
        <dbReference type="ARBA" id="ARBA00022932"/>
    </source>
</evidence>
<dbReference type="GO" id="GO:0003887">
    <property type="term" value="F:DNA-directed DNA polymerase activity"/>
    <property type="evidence" value="ECO:0007669"/>
    <property type="project" value="UniProtKB-KW"/>
</dbReference>
<feature type="compositionally biased region" description="Pro residues" evidence="12">
    <location>
        <begin position="379"/>
        <end position="393"/>
    </location>
</feature>
<feature type="compositionally biased region" description="Pro residues" evidence="12">
    <location>
        <begin position="430"/>
        <end position="440"/>
    </location>
</feature>
<evidence type="ECO:0000256" key="1">
    <source>
        <dbReference type="ARBA" id="ARBA00006360"/>
    </source>
</evidence>
<dbReference type="eggNOG" id="COG3266">
    <property type="taxonomic scope" value="Bacteria"/>
</dbReference>
<dbReference type="GO" id="GO:0046872">
    <property type="term" value="F:metal ion binding"/>
    <property type="evidence" value="ECO:0007669"/>
    <property type="project" value="UniProtKB-KW"/>
</dbReference>
<reference evidence="15" key="1">
    <citation type="submission" date="2009-11" db="EMBL/GenBank/DDBJ databases">
        <title>The complete chromosome 1 of Sphaerobacter thermophilus DSM 20745.</title>
        <authorList>
            <person name="Lucas S."/>
            <person name="Copeland A."/>
            <person name="Lapidus A."/>
            <person name="Glavina del Rio T."/>
            <person name="Dalin E."/>
            <person name="Tice H."/>
            <person name="Bruce D."/>
            <person name="Goodwin L."/>
            <person name="Pitluck S."/>
            <person name="Kyrpides N."/>
            <person name="Mavromatis K."/>
            <person name="Ivanova N."/>
            <person name="Mikhailova N."/>
            <person name="LaButti K.M."/>
            <person name="Clum A."/>
            <person name="Sun H.I."/>
            <person name="Brettin T."/>
            <person name="Detter J.C."/>
            <person name="Han C."/>
            <person name="Larimer F."/>
            <person name="Land M."/>
            <person name="Hauser L."/>
            <person name="Markowitz V."/>
            <person name="Cheng J.F."/>
            <person name="Hugenholtz P."/>
            <person name="Woyke T."/>
            <person name="Wu D."/>
            <person name="Steenblock K."/>
            <person name="Schneider S."/>
            <person name="Pukall R."/>
            <person name="Goeker M."/>
            <person name="Klenk H.P."/>
            <person name="Eisen J.A."/>
        </authorList>
    </citation>
    <scope>NUCLEOTIDE SEQUENCE [LARGE SCALE GENOMIC DNA]</scope>
    <source>
        <strain evidence="15">ATCC 49802 / DSM 20745 / S 6022</strain>
    </source>
</reference>
<dbReference type="KEGG" id="sti:Sthe_1931"/>
<dbReference type="GO" id="GO:0003677">
    <property type="term" value="F:DNA binding"/>
    <property type="evidence" value="ECO:0007669"/>
    <property type="project" value="InterPro"/>
</dbReference>
<keyword evidence="15" id="KW-1185">Reference proteome</keyword>
<dbReference type="InterPro" id="IPR027417">
    <property type="entry name" value="P-loop_NTPase"/>
</dbReference>
<dbReference type="Proteomes" id="UP000002027">
    <property type="component" value="Chromosome 1"/>
</dbReference>
<keyword evidence="7" id="KW-0862">Zinc</keyword>
<evidence type="ECO:0000256" key="8">
    <source>
        <dbReference type="ARBA" id="ARBA00022840"/>
    </source>
</evidence>
<dbReference type="EC" id="2.7.7.7" evidence="11"/>
<dbReference type="InterPro" id="IPR012763">
    <property type="entry name" value="DNA_pol_III_sug/sutau_N"/>
</dbReference>
<dbReference type="InterPro" id="IPR050238">
    <property type="entry name" value="DNA_Rep/Repair_Clamp_Loader"/>
</dbReference>
<dbReference type="RefSeq" id="WP_012872409.1">
    <property type="nucleotide sequence ID" value="NC_013523.1"/>
</dbReference>
<dbReference type="Pfam" id="PF22608">
    <property type="entry name" value="DNAX_ATPase_lid"/>
    <property type="match status" value="1"/>
</dbReference>
<dbReference type="Gene3D" id="1.10.8.60">
    <property type="match status" value="1"/>
</dbReference>
<dbReference type="InParanoid" id="D1C546"/>
<dbReference type="EMBL" id="CP001823">
    <property type="protein sequence ID" value="ACZ39363.1"/>
    <property type="molecule type" value="Genomic_DNA"/>
</dbReference>
<keyword evidence="4 11" id="KW-0235">DNA replication</keyword>
<feature type="domain" description="AAA+ ATPase" evidence="13">
    <location>
        <begin position="51"/>
        <end position="194"/>
    </location>
</feature>
<dbReference type="PANTHER" id="PTHR11669">
    <property type="entry name" value="REPLICATION FACTOR C / DNA POLYMERASE III GAMMA-TAU SUBUNIT"/>
    <property type="match status" value="1"/>
</dbReference>
<evidence type="ECO:0000256" key="11">
    <source>
        <dbReference type="RuleBase" id="RU364063"/>
    </source>
</evidence>
<keyword evidence="2 11" id="KW-0808">Transferase</keyword>
<evidence type="ECO:0000256" key="7">
    <source>
        <dbReference type="ARBA" id="ARBA00022833"/>
    </source>
</evidence>
<dbReference type="InterPro" id="IPR003593">
    <property type="entry name" value="AAA+_ATPase"/>
</dbReference>
<dbReference type="Gene3D" id="3.40.50.300">
    <property type="entry name" value="P-loop containing nucleotide triphosphate hydrolases"/>
    <property type="match status" value="1"/>
</dbReference>
<dbReference type="CDD" id="cd00009">
    <property type="entry name" value="AAA"/>
    <property type="match status" value="1"/>
</dbReference>
<dbReference type="FunFam" id="1.10.8.60:FF:000013">
    <property type="entry name" value="DNA polymerase III subunit gamma/tau"/>
    <property type="match status" value="1"/>
</dbReference>
<dbReference type="Pfam" id="PF13177">
    <property type="entry name" value="DNA_pol3_delta2"/>
    <property type="match status" value="1"/>
</dbReference>
<evidence type="ECO:0000313" key="14">
    <source>
        <dbReference type="EMBL" id="ACZ39363.1"/>
    </source>
</evidence>
<gene>
    <name evidence="11" type="primary">dnaX</name>
    <name evidence="14" type="ordered locus">Sthe_1931</name>
</gene>
<evidence type="ECO:0000313" key="15">
    <source>
        <dbReference type="Proteomes" id="UP000002027"/>
    </source>
</evidence>
<sequence>MPQEPSGRAETAAQSQSLYRKYRPRSFAPGEFVGQEHIARTLRNAIVLDRVAHAYLFCGPRGTGKTSTARLLAKAVNCLAPDPEARPCNACEACEAINAGTAVDIIEIDAASNRGVDDIRDLREKVKYAPTQLRVKFYIIDEAHQLTRDAFNAFLKTLEEPPGHVKFVLATTEPDKLPDTIASRCQRFDFRRFALSDVVEHLRAVCEREGMEAEDEALRLIARQATGSMRDALGLLEQLALFGETVDGKLVITADAVRRVTGMSRSDRLVALVDALAKKDAGAGLRVIAEATESGEDIHQLNRQLVAYLRTLLLIRAGGTSDEAGDDARAQAEQFTVAELAALVRTFSSIEGALNKGSYAQLPLEIALVESIVGATPAAAPPAESPQPPPIRPAEPARAVAPSPRPEPARRQPPVREPSPVLRTVRPVDSPRPAPTPAATPRPAAGSALERLVASWGQIRRDVKMANSRVAALLSSVDPLDVRGEEVVLVSPYEFHRNKLNDDGIRAVVEDVLGRYMGGPYRVVCLAPEEIRDVAPAAPMPTEATPTPTPPPANGGASPSAAESPADQDDERRLRAARSIFNAEEIEPE</sequence>
<dbReference type="InterPro" id="IPR022754">
    <property type="entry name" value="DNA_pol_III_gamma-3"/>
</dbReference>
<dbReference type="FunFam" id="3.40.50.300:FF:000014">
    <property type="entry name" value="DNA polymerase III subunit gamma/tau"/>
    <property type="match status" value="1"/>
</dbReference>
<dbReference type="PANTHER" id="PTHR11669:SF0">
    <property type="entry name" value="PROTEIN STICHEL-LIKE 2"/>
    <property type="match status" value="1"/>
</dbReference>
<dbReference type="InterPro" id="IPR008921">
    <property type="entry name" value="DNA_pol3_clamp-load_cplx_C"/>
</dbReference>
<keyword evidence="9 11" id="KW-0239">DNA-directed DNA polymerase</keyword>
<evidence type="ECO:0000256" key="3">
    <source>
        <dbReference type="ARBA" id="ARBA00022695"/>
    </source>
</evidence>
<evidence type="ECO:0000256" key="4">
    <source>
        <dbReference type="ARBA" id="ARBA00022705"/>
    </source>
</evidence>
<dbReference type="HOGENOM" id="CLU_006229_0_7_0"/>
<keyword evidence="6 11" id="KW-0547">Nucleotide-binding</keyword>
<dbReference type="SMART" id="SM00382">
    <property type="entry name" value="AAA"/>
    <property type="match status" value="1"/>
</dbReference>
<dbReference type="NCBIfam" id="TIGR02397">
    <property type="entry name" value="dnaX_nterm"/>
    <property type="match status" value="1"/>
</dbReference>
<dbReference type="GO" id="GO:0009360">
    <property type="term" value="C:DNA polymerase III complex"/>
    <property type="evidence" value="ECO:0007669"/>
    <property type="project" value="InterPro"/>
</dbReference>
<organism evidence="14 15">
    <name type="scientific">Sphaerobacter thermophilus (strain ATCC 49802 / DSM 20745 / KCCM 41009 / NCIMB 13125 / S 6022)</name>
    <dbReference type="NCBI Taxonomy" id="479434"/>
    <lineage>
        <taxon>Bacteria</taxon>
        <taxon>Pseudomonadati</taxon>
        <taxon>Thermomicrobiota</taxon>
        <taxon>Thermomicrobia</taxon>
        <taxon>Sphaerobacterales</taxon>
        <taxon>Sphaerobacterineae</taxon>
        <taxon>Sphaerobacteraceae</taxon>
        <taxon>Sphaerobacter</taxon>
    </lineage>
</organism>
<dbReference type="PRINTS" id="PR00300">
    <property type="entry name" value="CLPPROTEASEA"/>
</dbReference>
<dbReference type="GO" id="GO:0006261">
    <property type="term" value="P:DNA-templated DNA replication"/>
    <property type="evidence" value="ECO:0007669"/>
    <property type="project" value="TreeGrafter"/>
</dbReference>
<dbReference type="Pfam" id="PF12169">
    <property type="entry name" value="DNA_pol3_gamma3"/>
    <property type="match status" value="1"/>
</dbReference>
<feature type="region of interest" description="Disordered" evidence="12">
    <location>
        <begin position="378"/>
        <end position="446"/>
    </location>
</feature>
<comment type="similarity">
    <text evidence="1 11">Belongs to the DnaX/STICHEL family.</text>
</comment>
<proteinExistence type="inferred from homology"/>
<evidence type="ECO:0000256" key="6">
    <source>
        <dbReference type="ARBA" id="ARBA00022741"/>
    </source>
</evidence>
<protein>
    <recommendedName>
        <fullName evidence="11">DNA polymerase III subunit gamma/tau</fullName>
        <ecNumber evidence="11">2.7.7.7</ecNumber>
    </recommendedName>
</protein>
<keyword evidence="5" id="KW-0479">Metal-binding</keyword>
<comment type="subunit">
    <text evidence="11">DNA polymerase III contains a core (composed of alpha, epsilon and theta chains) that associates with a tau subunit. This core dimerizes to form the POLIII' complex. PolIII' associates with the gamma complex (composed of gamma, delta, delta', psi and chi chains) and with the beta chain to form the complete DNA polymerase III complex.</text>
</comment>
<name>D1C546_SPHTD</name>
<evidence type="ECO:0000256" key="5">
    <source>
        <dbReference type="ARBA" id="ARBA00022723"/>
    </source>
</evidence>
<feature type="region of interest" description="Disordered" evidence="12">
    <location>
        <begin position="538"/>
        <end position="589"/>
    </location>
</feature>
<dbReference type="Gene3D" id="1.20.272.10">
    <property type="match status" value="1"/>
</dbReference>
<dbReference type="eggNOG" id="COG2812">
    <property type="taxonomic scope" value="Bacteria"/>
</dbReference>
<dbReference type="GO" id="GO:0005524">
    <property type="term" value="F:ATP binding"/>
    <property type="evidence" value="ECO:0007669"/>
    <property type="project" value="UniProtKB-KW"/>
</dbReference>
<comment type="function">
    <text evidence="11">DNA polymerase III is a complex, multichain enzyme responsible for most of the replicative synthesis in bacteria. This DNA polymerase also exhibits 3' to 5' exonuclease activity.</text>
</comment>
<dbReference type="AlphaFoldDB" id="D1C546"/>
<evidence type="ECO:0000259" key="13">
    <source>
        <dbReference type="SMART" id="SM00382"/>
    </source>
</evidence>
<evidence type="ECO:0000256" key="2">
    <source>
        <dbReference type="ARBA" id="ARBA00022679"/>
    </source>
</evidence>
<reference evidence="14 15" key="2">
    <citation type="journal article" date="2010" name="Stand. Genomic Sci.">
        <title>Complete genome sequence of Desulfohalobium retbaense type strain (HR(100)).</title>
        <authorList>
            <person name="Spring S."/>
            <person name="Nolan M."/>
            <person name="Lapidus A."/>
            <person name="Glavina Del Rio T."/>
            <person name="Copeland A."/>
            <person name="Tice H."/>
            <person name="Cheng J.F."/>
            <person name="Lucas S."/>
            <person name="Land M."/>
            <person name="Chen F."/>
            <person name="Bruce D."/>
            <person name="Goodwin L."/>
            <person name="Pitluck S."/>
            <person name="Ivanova N."/>
            <person name="Mavromatis K."/>
            <person name="Mikhailova N."/>
            <person name="Pati A."/>
            <person name="Chen A."/>
            <person name="Palaniappan K."/>
            <person name="Hauser L."/>
            <person name="Chang Y.J."/>
            <person name="Jeffries C.D."/>
            <person name="Munk C."/>
            <person name="Kiss H."/>
            <person name="Chain P."/>
            <person name="Han C."/>
            <person name="Brettin T."/>
            <person name="Detter J.C."/>
            <person name="Schuler E."/>
            <person name="Goker M."/>
            <person name="Rohde M."/>
            <person name="Bristow J."/>
            <person name="Eisen J.A."/>
            <person name="Markowitz V."/>
            <person name="Hugenholtz P."/>
            <person name="Kyrpides N.C."/>
            <person name="Klenk H.P."/>
        </authorList>
    </citation>
    <scope>NUCLEOTIDE SEQUENCE [LARGE SCALE GENOMIC DNA]</scope>
    <source>
        <strain evidence="15">ATCC 49802 / DSM 20745 / S 6022</strain>
    </source>
</reference>
<dbReference type="FunCoup" id="D1C546">
    <property type="interactions" value="239"/>
</dbReference>
<feature type="compositionally biased region" description="Low complexity" evidence="12">
    <location>
        <begin position="554"/>
        <end position="565"/>
    </location>
</feature>
<dbReference type="InterPro" id="IPR045085">
    <property type="entry name" value="HLD_clamp_pol_III_gamma_tau"/>
</dbReference>